<sequence>MNSSLTYAQALALTQPAAAALGWVNSRCLQAHPYRQACSLCLDACPAQALAFDETDSQADTFTTGDARSDAYQSLRLLASDACHGCGQCVAACPTEALLSSEHQQLTTQLQHLELEPEQSLALNCHRSEASAQSVQVHCLLSLAEDQLMAWQNLHPENPLELQLPKDCAQCPAQPSSRQPLSPPVWVAQHHTQARQNYQAAAAPRLSRRQLFTGASKASKPSYSIEDQRPAPRRLHRHYAARQRLTHLPDVQLPDLRLNTQACDAQGLCSRLCPSQALTTRDDGSLMFNRLQCLGCNQCVQACPEQALQLNSTASAAEPLVVELRASRKERCFDCGREFTLAPNNSSPVCPACRKDKALMQGGFASLFG</sequence>
<keyword evidence="2" id="KW-0479">Metal-binding</keyword>
<dbReference type="SUPFAM" id="SSF54862">
    <property type="entry name" value="4Fe-4S ferredoxins"/>
    <property type="match status" value="1"/>
</dbReference>
<reference evidence="6 7" key="1">
    <citation type="submission" date="2016-10" db="EMBL/GenBank/DDBJ databases">
        <authorList>
            <person name="de Groot N.N."/>
        </authorList>
    </citation>
    <scope>NUCLEOTIDE SEQUENCE [LARGE SCALE GENOMIC DNA]</scope>
    <source>
        <strain evidence="6 7">DSM 18438</strain>
    </source>
</reference>
<proteinExistence type="predicted"/>
<dbReference type="SUPFAM" id="SSF46548">
    <property type="entry name" value="alpha-helical ferredoxin"/>
    <property type="match status" value="1"/>
</dbReference>
<organism evidence="6 7">
    <name type="scientific">Marinospirillum celere</name>
    <dbReference type="NCBI Taxonomy" id="1122252"/>
    <lineage>
        <taxon>Bacteria</taxon>
        <taxon>Pseudomonadati</taxon>
        <taxon>Pseudomonadota</taxon>
        <taxon>Gammaproteobacteria</taxon>
        <taxon>Oceanospirillales</taxon>
        <taxon>Oceanospirillaceae</taxon>
        <taxon>Marinospirillum</taxon>
    </lineage>
</organism>
<gene>
    <name evidence="6" type="ORF">SAMN05660443_2915</name>
</gene>
<dbReference type="GO" id="GO:0051539">
    <property type="term" value="F:4 iron, 4 sulfur cluster binding"/>
    <property type="evidence" value="ECO:0007669"/>
    <property type="project" value="UniProtKB-KW"/>
</dbReference>
<dbReference type="Pfam" id="PF13187">
    <property type="entry name" value="Fer4_9"/>
    <property type="match status" value="1"/>
</dbReference>
<dbReference type="InterPro" id="IPR017900">
    <property type="entry name" value="4Fe4S_Fe_S_CS"/>
</dbReference>
<dbReference type="Gene3D" id="3.30.70.3270">
    <property type="match status" value="1"/>
</dbReference>
<evidence type="ECO:0000256" key="3">
    <source>
        <dbReference type="ARBA" id="ARBA00023004"/>
    </source>
</evidence>
<evidence type="ECO:0000313" key="6">
    <source>
        <dbReference type="EMBL" id="SFC51220.1"/>
    </source>
</evidence>
<protein>
    <submittedName>
        <fullName evidence="6">4Fe-4S binding domain-containing protein</fullName>
    </submittedName>
</protein>
<dbReference type="PROSITE" id="PS00198">
    <property type="entry name" value="4FE4S_FER_1"/>
    <property type="match status" value="2"/>
</dbReference>
<dbReference type="EMBL" id="FOLH01000009">
    <property type="protein sequence ID" value="SFC51220.1"/>
    <property type="molecule type" value="Genomic_DNA"/>
</dbReference>
<keyword evidence="1" id="KW-0004">4Fe-4S</keyword>
<dbReference type="InterPro" id="IPR017896">
    <property type="entry name" value="4Fe4S_Fe-S-bd"/>
</dbReference>
<dbReference type="Gene3D" id="3.30.70.20">
    <property type="match status" value="1"/>
</dbReference>
<dbReference type="RefSeq" id="WP_091965170.1">
    <property type="nucleotide sequence ID" value="NZ_FOLH01000009.1"/>
</dbReference>
<dbReference type="InterPro" id="IPR050157">
    <property type="entry name" value="PSI_iron-sulfur_center"/>
</dbReference>
<dbReference type="PANTHER" id="PTHR24960:SF79">
    <property type="entry name" value="PHOTOSYSTEM I IRON-SULFUR CENTER"/>
    <property type="match status" value="1"/>
</dbReference>
<evidence type="ECO:0000259" key="5">
    <source>
        <dbReference type="PROSITE" id="PS51379"/>
    </source>
</evidence>
<evidence type="ECO:0000256" key="1">
    <source>
        <dbReference type="ARBA" id="ARBA00022485"/>
    </source>
</evidence>
<accession>A0A1I1K0R7</accession>
<keyword evidence="4" id="KW-0411">Iron-sulfur</keyword>
<evidence type="ECO:0000313" key="7">
    <source>
        <dbReference type="Proteomes" id="UP000199058"/>
    </source>
</evidence>
<keyword evidence="7" id="KW-1185">Reference proteome</keyword>
<dbReference type="PANTHER" id="PTHR24960">
    <property type="entry name" value="PHOTOSYSTEM I IRON-SULFUR CENTER-RELATED"/>
    <property type="match status" value="1"/>
</dbReference>
<dbReference type="PROSITE" id="PS51379">
    <property type="entry name" value="4FE4S_FER_2"/>
    <property type="match status" value="3"/>
</dbReference>
<dbReference type="Proteomes" id="UP000199058">
    <property type="component" value="Unassembled WGS sequence"/>
</dbReference>
<name>A0A1I1K0R7_9GAMM</name>
<dbReference type="Pfam" id="PF12838">
    <property type="entry name" value="Fer4_7"/>
    <property type="match status" value="1"/>
</dbReference>
<dbReference type="OrthoDB" id="6117400at2"/>
<feature type="domain" description="4Fe-4S ferredoxin-type" evidence="5">
    <location>
        <begin position="74"/>
        <end position="103"/>
    </location>
</feature>
<dbReference type="AlphaFoldDB" id="A0A1I1K0R7"/>
<dbReference type="STRING" id="1122252.SAMN05660443_2915"/>
<feature type="domain" description="4Fe-4S ferredoxin-type" evidence="5">
    <location>
        <begin position="254"/>
        <end position="283"/>
    </location>
</feature>
<evidence type="ECO:0000256" key="2">
    <source>
        <dbReference type="ARBA" id="ARBA00022723"/>
    </source>
</evidence>
<feature type="domain" description="4Fe-4S ferredoxin-type" evidence="5">
    <location>
        <begin position="284"/>
        <end position="313"/>
    </location>
</feature>
<dbReference type="GO" id="GO:0046872">
    <property type="term" value="F:metal ion binding"/>
    <property type="evidence" value="ECO:0007669"/>
    <property type="project" value="UniProtKB-KW"/>
</dbReference>
<keyword evidence="3" id="KW-0408">Iron</keyword>
<evidence type="ECO:0000256" key="4">
    <source>
        <dbReference type="ARBA" id="ARBA00023014"/>
    </source>
</evidence>